<gene>
    <name evidence="1" type="ORF">F4827_000981</name>
</gene>
<dbReference type="EC" id="2.4.99.-" evidence="1"/>
<reference evidence="1 2" key="1">
    <citation type="submission" date="2020-08" db="EMBL/GenBank/DDBJ databases">
        <title>Above-ground endophytic microbial communities from plants in different locations in the United States.</title>
        <authorList>
            <person name="Frank C."/>
        </authorList>
    </citation>
    <scope>NUCLEOTIDE SEQUENCE [LARGE SCALE GENOMIC DNA]</scope>
    <source>
        <strain evidence="1 2">WP4_2_2</strain>
    </source>
</reference>
<evidence type="ECO:0000313" key="2">
    <source>
        <dbReference type="Proteomes" id="UP000571554"/>
    </source>
</evidence>
<comment type="caution">
    <text evidence="1">The sequence shown here is derived from an EMBL/GenBank/DDBJ whole genome shotgun (WGS) entry which is preliminary data.</text>
</comment>
<proteinExistence type="predicted"/>
<dbReference type="RefSeq" id="WP_183722260.1">
    <property type="nucleotide sequence ID" value="NZ_JACHBW010000002.1"/>
</dbReference>
<dbReference type="GO" id="GO:0016757">
    <property type="term" value="F:glycosyltransferase activity"/>
    <property type="evidence" value="ECO:0007669"/>
    <property type="project" value="UniProtKB-KW"/>
</dbReference>
<organism evidence="1 2">
    <name type="scientific">Paraburkholderia bannensis</name>
    <dbReference type="NCBI Taxonomy" id="765414"/>
    <lineage>
        <taxon>Bacteria</taxon>
        <taxon>Pseudomonadati</taxon>
        <taxon>Pseudomonadota</taxon>
        <taxon>Betaproteobacteria</taxon>
        <taxon>Burkholderiales</taxon>
        <taxon>Burkholderiaceae</taxon>
        <taxon>Paraburkholderia</taxon>
    </lineage>
</organism>
<keyword evidence="1" id="KW-0808">Transferase</keyword>
<name>A0A7W9TVT6_9BURK</name>
<accession>A0A7W9TVT6</accession>
<keyword evidence="1" id="KW-0328">Glycosyltransferase</keyword>
<keyword evidence="2" id="KW-1185">Reference proteome</keyword>
<dbReference type="AlphaFoldDB" id="A0A7W9TVT6"/>
<protein>
    <submittedName>
        <fullName evidence="1">KDO transferase-3</fullName>
        <ecNumber evidence="1">2.4.99.-</ecNumber>
    </submittedName>
</protein>
<dbReference type="EMBL" id="JACHBW010000002">
    <property type="protein sequence ID" value="MBB6101155.1"/>
    <property type="molecule type" value="Genomic_DNA"/>
</dbReference>
<sequence>MIIEGNAIRSSHARGETKNVARATISPARRAGNTFFKLLYRYTHTRAWRHNERLAHGVALERDQTGRLAGMRIRSRTLACVNGQIAMQPEESDEMRECHLIATGPSVNSIDYRALPMQHVLGVNGAIALAAKQGVRFDYYCIVDSGFVRNRPDLVERVIAEPLTLFATPLVLWHIVERFGIERLRCRVFILDDMLFPAGRRAPKPSELQAIYDSRALALFDAPQPLGFSLDLRRGVFDGRTVAYTGLQVLVALGFRRLFLHGVDLASARRTPRFYESAGDMQPSYLDENFADFIEPSFRHAAALLARRGIDVRNLSLESALGDDIFPKLHWQSLVPGAARERATRSGA</sequence>
<dbReference type="Proteomes" id="UP000571554">
    <property type="component" value="Unassembled WGS sequence"/>
</dbReference>
<evidence type="ECO:0000313" key="1">
    <source>
        <dbReference type="EMBL" id="MBB6101155.1"/>
    </source>
</evidence>